<gene>
    <name evidence="1" type="ORF">FY550_06935</name>
</gene>
<protein>
    <recommendedName>
        <fullName evidence="3">Peptidase C51 domain-containing protein</fullName>
    </recommendedName>
</protein>
<evidence type="ECO:0000313" key="2">
    <source>
        <dbReference type="Proteomes" id="UP000322553"/>
    </source>
</evidence>
<evidence type="ECO:0008006" key="3">
    <source>
        <dbReference type="Google" id="ProtNLM"/>
    </source>
</evidence>
<dbReference type="Proteomes" id="UP000322553">
    <property type="component" value="Chromosome"/>
</dbReference>
<sequence length="138" mass="16028">MTTLNDFMCSVYRDGGRGELVRGKRQFDCWGMSIAIRHELLGLPLLPSWSFVRAMDKRHLTRAWSDQRSALEQCEPEIGALAAVYRSDLCLHIAVVVEIDGGLAVVETRPQGPRWMRLRAFEQQYTRVRYYRDRDLPQ</sequence>
<reference evidence="1 2" key="1">
    <citation type="submission" date="2019-08" db="EMBL/GenBank/DDBJ databases">
        <title>Complete genome sequence of Kushneria sp. YCWA18, a halophilic phosphate-solubilizing bacterium isolated from Daqiao saltern in China.</title>
        <authorList>
            <person name="Du G.-X."/>
            <person name="Qu L.-Y."/>
        </authorList>
    </citation>
    <scope>NUCLEOTIDE SEQUENCE [LARGE SCALE GENOMIC DNA]</scope>
    <source>
        <strain evidence="1 2">YCWA18</strain>
    </source>
</reference>
<dbReference type="EMBL" id="CP043420">
    <property type="protein sequence ID" value="QEL10889.1"/>
    <property type="molecule type" value="Genomic_DNA"/>
</dbReference>
<dbReference type="RefSeq" id="WP_149054437.1">
    <property type="nucleotide sequence ID" value="NZ_CP043420.1"/>
</dbReference>
<dbReference type="AlphaFoldDB" id="A0A5C1A1D2"/>
<keyword evidence="2" id="KW-1185">Reference proteome</keyword>
<dbReference type="KEGG" id="kuy:FY550_06935"/>
<organism evidence="1 2">
    <name type="scientific">Kushneria phosphatilytica</name>
    <dbReference type="NCBI Taxonomy" id="657387"/>
    <lineage>
        <taxon>Bacteria</taxon>
        <taxon>Pseudomonadati</taxon>
        <taxon>Pseudomonadota</taxon>
        <taxon>Gammaproteobacteria</taxon>
        <taxon>Oceanospirillales</taxon>
        <taxon>Halomonadaceae</taxon>
        <taxon>Kushneria</taxon>
    </lineage>
</organism>
<accession>A0A5C1A1D2</accession>
<evidence type="ECO:0000313" key="1">
    <source>
        <dbReference type="EMBL" id="QEL10889.1"/>
    </source>
</evidence>
<proteinExistence type="predicted"/>
<name>A0A5C1A1D2_9GAMM</name>